<protein>
    <submittedName>
        <fullName evidence="1">Uncharacterized protein</fullName>
    </submittedName>
</protein>
<reference evidence="1" key="1">
    <citation type="submission" date="2016-08" db="EMBL/GenBank/DDBJ databases">
        <authorList>
            <person name="Seilhamer J.J."/>
        </authorList>
    </citation>
    <scope>NUCLEOTIDE SEQUENCE</scope>
    <source>
        <strain evidence="1">86</strain>
    </source>
</reference>
<sequence length="113" mass="12797">MLNTMIADYIKRARFEHCTADMVKKDIAEGISIVTDDGFLVMNIFDNELHVVHCYAKPAAQTLFKDFVTITDLTAKKFGCEVILFTTRRAKAFEKVLGPQGYKPYAIVFAKQV</sequence>
<dbReference type="EMBL" id="FMJE01000005">
    <property type="protein sequence ID" value="SCM82406.1"/>
    <property type="molecule type" value="Genomic_DNA"/>
</dbReference>
<evidence type="ECO:0000313" key="1">
    <source>
        <dbReference type="EMBL" id="SCM82406.1"/>
    </source>
</evidence>
<organism evidence="1">
    <name type="scientific">uncultured Sporomusa sp</name>
    <dbReference type="NCBI Taxonomy" id="307249"/>
    <lineage>
        <taxon>Bacteria</taxon>
        <taxon>Bacillati</taxon>
        <taxon>Bacillota</taxon>
        <taxon>Negativicutes</taxon>
        <taxon>Selenomonadales</taxon>
        <taxon>Sporomusaceae</taxon>
        <taxon>Sporomusa</taxon>
        <taxon>environmental samples</taxon>
    </lineage>
</organism>
<dbReference type="AlphaFoldDB" id="A0A212LY20"/>
<name>A0A212LY20_9FIRM</name>
<dbReference type="RefSeq" id="WP_288185088.1">
    <property type="nucleotide sequence ID" value="NZ_LT608335.1"/>
</dbReference>
<gene>
    <name evidence="1" type="ORF">KL86SPO_50177</name>
</gene>
<proteinExistence type="predicted"/>
<accession>A0A212LY20</accession>